<evidence type="ECO:0000313" key="9">
    <source>
        <dbReference type="Proteomes" id="UP000027361"/>
    </source>
</evidence>
<comment type="caution">
    <text evidence="8">The sequence shown here is derived from an EMBL/GenBank/DDBJ whole genome shotgun (WGS) entry which is preliminary data.</text>
</comment>
<keyword evidence="2 5" id="KW-0479">Metal-binding</keyword>
<dbReference type="GO" id="GO:0061630">
    <property type="term" value="F:ubiquitin protein ligase activity"/>
    <property type="evidence" value="ECO:0007669"/>
    <property type="project" value="InterPro"/>
</dbReference>
<dbReference type="OMA" id="RHNPAML"/>
<dbReference type="InParanoid" id="A0A066VGU0"/>
<evidence type="ECO:0000256" key="2">
    <source>
        <dbReference type="ARBA" id="ARBA00022723"/>
    </source>
</evidence>
<dbReference type="Pfam" id="PF00097">
    <property type="entry name" value="zf-C3HC4"/>
    <property type="match status" value="1"/>
</dbReference>
<dbReference type="PANTHER" id="PTHR11224">
    <property type="entry name" value="MAKORIN-RELATED"/>
    <property type="match status" value="1"/>
</dbReference>
<dbReference type="RefSeq" id="XP_013241065.1">
    <property type="nucleotide sequence ID" value="XM_013385611.1"/>
</dbReference>
<dbReference type="Gene3D" id="4.10.1000.10">
    <property type="entry name" value="Zinc finger, CCCH-type"/>
    <property type="match status" value="1"/>
</dbReference>
<feature type="domain" description="RING-type" evidence="6">
    <location>
        <begin position="147"/>
        <end position="198"/>
    </location>
</feature>
<dbReference type="Pfam" id="PF00642">
    <property type="entry name" value="zf-CCCH"/>
    <property type="match status" value="2"/>
</dbReference>
<dbReference type="PROSITE" id="PS50089">
    <property type="entry name" value="ZF_RING_2"/>
    <property type="match status" value="1"/>
</dbReference>
<protein>
    <submittedName>
        <fullName evidence="8">Uncharacterized protein</fullName>
    </submittedName>
</protein>
<dbReference type="HOGENOM" id="CLU_056191_0_0_1"/>
<dbReference type="InterPro" id="IPR017907">
    <property type="entry name" value="Znf_RING_CS"/>
</dbReference>
<dbReference type="PROSITE" id="PS50103">
    <property type="entry name" value="ZF_C3H1"/>
    <property type="match status" value="2"/>
</dbReference>
<dbReference type="InterPro" id="IPR018957">
    <property type="entry name" value="Znf_C3HC4_RING-type"/>
</dbReference>
<dbReference type="SMART" id="SM00184">
    <property type="entry name" value="RING"/>
    <property type="match status" value="1"/>
</dbReference>
<dbReference type="GO" id="GO:0000209">
    <property type="term" value="P:protein polyubiquitination"/>
    <property type="evidence" value="ECO:0007669"/>
    <property type="project" value="InterPro"/>
</dbReference>
<sequence>MALPSRTNVVCCFYNISHGCSRGDECRFVHDSTTKAHTAVLSTAMSGQEMTTPPVSTKPATILDPLSPKAQRPCKWFQAGYCRRGQECWFAHISSPEGSNPEGQNAQIQASRSGAKKASEPAACTSSSEAVKQGIASNKVAEDGPICGICLEVPSSFGLLEKCSHPFCLGCLRSWRRGKERGEGPEANAIHKTCPICRARSFFIVPSNVFVPAGAEKDRIVARYREHLVRTPCRNFERTKYSQNHPYCAFGDECFYGHRIGDKPYKFHMNAVEIRRWNRSLTRGQSRRSHTYDNFFSDDDDLATFMTHIHPRLDDLTRALHEFAEDYDSYLGNDDDGYFGSDDEVGWTSHFDDEDELDRVLDFSRIAF</sequence>
<feature type="zinc finger region" description="C3H1-type" evidence="5">
    <location>
        <begin position="68"/>
        <end position="95"/>
    </location>
</feature>
<dbReference type="Gene3D" id="3.30.40.10">
    <property type="entry name" value="Zinc/RING finger domain, C3HC4 (zinc finger)"/>
    <property type="match status" value="1"/>
</dbReference>
<evidence type="ECO:0000259" key="6">
    <source>
        <dbReference type="PROSITE" id="PS50089"/>
    </source>
</evidence>
<name>A0A066VGU0_TILAU</name>
<feature type="domain" description="C3H1-type" evidence="7">
    <location>
        <begin position="68"/>
        <end position="95"/>
    </location>
</feature>
<evidence type="ECO:0000259" key="7">
    <source>
        <dbReference type="PROSITE" id="PS50103"/>
    </source>
</evidence>
<evidence type="ECO:0000313" key="8">
    <source>
        <dbReference type="EMBL" id="KDN39518.1"/>
    </source>
</evidence>
<feature type="domain" description="C3H1-type" evidence="7">
    <location>
        <begin position="5"/>
        <end position="33"/>
    </location>
</feature>
<keyword evidence="1" id="KW-0808">Transferase</keyword>
<keyword evidence="4 5" id="KW-0862">Zinc</keyword>
<dbReference type="GO" id="GO:0008270">
    <property type="term" value="F:zinc ion binding"/>
    <property type="evidence" value="ECO:0007669"/>
    <property type="project" value="UniProtKB-KW"/>
</dbReference>
<dbReference type="EMBL" id="JMSN01000103">
    <property type="protein sequence ID" value="KDN39518.1"/>
    <property type="molecule type" value="Genomic_DNA"/>
</dbReference>
<dbReference type="InterPro" id="IPR013083">
    <property type="entry name" value="Znf_RING/FYVE/PHD"/>
</dbReference>
<dbReference type="CDD" id="cd16521">
    <property type="entry name" value="RING-HC_MKRN"/>
    <property type="match status" value="1"/>
</dbReference>
<dbReference type="InterPro" id="IPR001841">
    <property type="entry name" value="Znf_RING"/>
</dbReference>
<dbReference type="InterPro" id="IPR000571">
    <property type="entry name" value="Znf_CCCH"/>
</dbReference>
<dbReference type="STRING" id="1037660.A0A066VGU0"/>
<evidence type="ECO:0000256" key="1">
    <source>
        <dbReference type="ARBA" id="ARBA00022679"/>
    </source>
</evidence>
<dbReference type="InterPro" id="IPR045072">
    <property type="entry name" value="MKRN-like"/>
</dbReference>
<proteinExistence type="predicted"/>
<dbReference type="AlphaFoldDB" id="A0A066VGU0"/>
<dbReference type="InterPro" id="IPR036855">
    <property type="entry name" value="Znf_CCCH_sf"/>
</dbReference>
<evidence type="ECO:0000256" key="3">
    <source>
        <dbReference type="ARBA" id="ARBA00022771"/>
    </source>
</evidence>
<dbReference type="Proteomes" id="UP000027361">
    <property type="component" value="Unassembled WGS sequence"/>
</dbReference>
<keyword evidence="9" id="KW-1185">Reference proteome</keyword>
<evidence type="ECO:0000256" key="5">
    <source>
        <dbReference type="PROSITE-ProRule" id="PRU00723"/>
    </source>
</evidence>
<accession>A0A066VGU0</accession>
<gene>
    <name evidence="8" type="ORF">K437DRAFT_259009</name>
</gene>
<dbReference type="GeneID" id="25265139"/>
<dbReference type="SUPFAM" id="SSF57850">
    <property type="entry name" value="RING/U-box"/>
    <property type="match status" value="1"/>
</dbReference>
<dbReference type="PROSITE" id="PS00518">
    <property type="entry name" value="ZF_RING_1"/>
    <property type="match status" value="1"/>
</dbReference>
<dbReference type="OrthoDB" id="250836at2759"/>
<dbReference type="SMART" id="SM00356">
    <property type="entry name" value="ZnF_C3H1"/>
    <property type="match status" value="3"/>
</dbReference>
<reference evidence="8 9" key="1">
    <citation type="submission" date="2014-05" db="EMBL/GenBank/DDBJ databases">
        <title>Draft genome sequence of a rare smut relative, Tilletiaria anomala UBC 951.</title>
        <authorList>
            <consortium name="DOE Joint Genome Institute"/>
            <person name="Toome M."/>
            <person name="Kuo A."/>
            <person name="Henrissat B."/>
            <person name="Lipzen A."/>
            <person name="Tritt A."/>
            <person name="Yoshinaga Y."/>
            <person name="Zane M."/>
            <person name="Barry K."/>
            <person name="Grigoriev I.V."/>
            <person name="Spatafora J.W."/>
            <person name="Aimea M.C."/>
        </authorList>
    </citation>
    <scope>NUCLEOTIDE SEQUENCE [LARGE SCALE GENOMIC DNA]</scope>
    <source>
        <strain evidence="8 9">UBC 951</strain>
    </source>
</reference>
<evidence type="ECO:0000256" key="4">
    <source>
        <dbReference type="ARBA" id="ARBA00022833"/>
    </source>
</evidence>
<keyword evidence="3 5" id="KW-0863">Zinc-finger</keyword>
<dbReference type="SUPFAM" id="SSF90229">
    <property type="entry name" value="CCCH zinc finger"/>
    <property type="match status" value="2"/>
</dbReference>
<organism evidence="8 9">
    <name type="scientific">Tilletiaria anomala (strain ATCC 24038 / CBS 436.72 / UBC 951)</name>
    <dbReference type="NCBI Taxonomy" id="1037660"/>
    <lineage>
        <taxon>Eukaryota</taxon>
        <taxon>Fungi</taxon>
        <taxon>Dikarya</taxon>
        <taxon>Basidiomycota</taxon>
        <taxon>Ustilaginomycotina</taxon>
        <taxon>Exobasidiomycetes</taxon>
        <taxon>Georgefischeriales</taxon>
        <taxon>Tilletiariaceae</taxon>
        <taxon>Tilletiaria</taxon>
    </lineage>
</organism>
<feature type="zinc finger region" description="C3H1-type" evidence="5">
    <location>
        <begin position="5"/>
        <end position="33"/>
    </location>
</feature>
<dbReference type="PANTHER" id="PTHR11224:SF10">
    <property type="entry name" value="IP09428P-RELATED"/>
    <property type="match status" value="1"/>
</dbReference>